<dbReference type="InterPro" id="IPR002018">
    <property type="entry name" value="CarbesteraseB"/>
</dbReference>
<dbReference type="PANTHER" id="PTHR11559">
    <property type="entry name" value="CARBOXYLESTERASE"/>
    <property type="match status" value="1"/>
</dbReference>
<accession>A0A7W3JP11</accession>
<dbReference type="InterPro" id="IPR029058">
    <property type="entry name" value="AB_hydrolase_fold"/>
</dbReference>
<comment type="caution">
    <text evidence="5">The sequence shown here is derived from an EMBL/GenBank/DDBJ whole genome shotgun (WGS) entry which is preliminary data.</text>
</comment>
<reference evidence="5 6" key="1">
    <citation type="submission" date="2020-07" db="EMBL/GenBank/DDBJ databases">
        <title>Sequencing the genomes of 1000 actinobacteria strains.</title>
        <authorList>
            <person name="Klenk H.-P."/>
        </authorList>
    </citation>
    <scope>NUCLEOTIDE SEQUENCE [LARGE SCALE GENOMIC DNA]</scope>
    <source>
        <strain evidence="5 6">DSM 27576</strain>
    </source>
</reference>
<gene>
    <name evidence="5" type="ORF">FHX48_001423</name>
</gene>
<dbReference type="GO" id="GO:0016787">
    <property type="term" value="F:hydrolase activity"/>
    <property type="evidence" value="ECO:0007669"/>
    <property type="project" value="UniProtKB-KW"/>
</dbReference>
<dbReference type="AlphaFoldDB" id="A0A7W3JP11"/>
<evidence type="ECO:0000256" key="2">
    <source>
        <dbReference type="ARBA" id="ARBA00022801"/>
    </source>
</evidence>
<keyword evidence="6" id="KW-1185">Reference proteome</keyword>
<dbReference type="InterPro" id="IPR019826">
    <property type="entry name" value="Carboxylesterase_B_AS"/>
</dbReference>
<dbReference type="Pfam" id="PF00135">
    <property type="entry name" value="COesterase"/>
    <property type="match status" value="1"/>
</dbReference>
<name>A0A7W3JP11_9MICO</name>
<dbReference type="PROSITE" id="PS00122">
    <property type="entry name" value="CARBOXYLESTERASE_B_1"/>
    <property type="match status" value="1"/>
</dbReference>
<keyword evidence="2 3" id="KW-0378">Hydrolase</keyword>
<evidence type="ECO:0000256" key="1">
    <source>
        <dbReference type="ARBA" id="ARBA00005964"/>
    </source>
</evidence>
<dbReference type="InterPro" id="IPR050309">
    <property type="entry name" value="Type-B_Carboxylest/Lipase"/>
</dbReference>
<evidence type="ECO:0000259" key="4">
    <source>
        <dbReference type="Pfam" id="PF00135"/>
    </source>
</evidence>
<feature type="domain" description="Carboxylesterase type B" evidence="4">
    <location>
        <begin position="7"/>
        <end position="440"/>
    </location>
</feature>
<evidence type="ECO:0000313" key="5">
    <source>
        <dbReference type="EMBL" id="MBA8816350.1"/>
    </source>
</evidence>
<dbReference type="EC" id="3.1.1.-" evidence="3"/>
<comment type="similarity">
    <text evidence="1 3">Belongs to the type-B carboxylesterase/lipase family.</text>
</comment>
<evidence type="ECO:0000256" key="3">
    <source>
        <dbReference type="RuleBase" id="RU361235"/>
    </source>
</evidence>
<dbReference type="Gene3D" id="3.40.50.1820">
    <property type="entry name" value="alpha/beta hydrolase"/>
    <property type="match status" value="1"/>
</dbReference>
<dbReference type="Proteomes" id="UP000526083">
    <property type="component" value="Unassembled WGS sequence"/>
</dbReference>
<dbReference type="EMBL" id="JACGWY010000002">
    <property type="protein sequence ID" value="MBA8816350.1"/>
    <property type="molecule type" value="Genomic_DNA"/>
</dbReference>
<dbReference type="SUPFAM" id="SSF53474">
    <property type="entry name" value="alpha/beta-Hydrolases"/>
    <property type="match status" value="1"/>
</dbReference>
<evidence type="ECO:0000313" key="6">
    <source>
        <dbReference type="Proteomes" id="UP000526083"/>
    </source>
</evidence>
<organism evidence="5 6">
    <name type="scientific">Microbacterium halimionae</name>
    <dbReference type="NCBI Taxonomy" id="1526413"/>
    <lineage>
        <taxon>Bacteria</taxon>
        <taxon>Bacillati</taxon>
        <taxon>Actinomycetota</taxon>
        <taxon>Actinomycetes</taxon>
        <taxon>Micrococcales</taxon>
        <taxon>Microbacteriaceae</taxon>
        <taxon>Microbacterium</taxon>
    </lineage>
</organism>
<dbReference type="RefSeq" id="WP_167050112.1">
    <property type="nucleotide sequence ID" value="NZ_JAAOZB010000002.1"/>
</dbReference>
<proteinExistence type="inferred from homology"/>
<sequence>MDDRTVDVTVSTGTIRGVGHDGILRYFGIPYAKAPVGELRFAAPVPRAPSTGAVNATAFGATAPQSPYPGELGDLLASVDIPGDDVLTLNIWSPEHAQSAPVVVWIHGGAFERGTSALPSYDGSAFARDGVIFVSINYRLGVEGFAVLEGAPRNIGLLDAVAALAWVRNEVAAFGGDPSRITIMGESAGGSMVAALLARSETRELVAGAIIQSGPLEVPPDDKAARSTIALAKKLKIPATRDAFLSISPEKLVAARAEITRGGTVFSGTPGFSPSLDPSSLPLSPHVALAQIEIPLLIGTNTDEYRLWLAPRELAKIGGFKEWVARIALRIPLKAARAAHAAWRSAPRGEILGQLLTDKALRAPATAAARAKSSPTYMYEFAWQSPVRGLRAAHALEIGFVFDTLDASDSVSLAGESAPQSLAEEMHSAWVAFIADGDPGWPTYRPERLTRVFDTSSMTTPQRRAAIVDALS</sequence>
<protein>
    <recommendedName>
        <fullName evidence="3">Carboxylic ester hydrolase</fullName>
        <ecNumber evidence="3">3.1.1.-</ecNumber>
    </recommendedName>
</protein>